<accession>A0A101M1L5</accession>
<reference evidence="1" key="1">
    <citation type="journal article" date="2015" name="Genome Biol. Evol.">
        <title>Organellar Genomes of White Spruce (Picea glauca): Assembly and Annotation.</title>
        <authorList>
            <person name="Jackman S.D."/>
            <person name="Warren R.L."/>
            <person name="Gibb E.A."/>
            <person name="Vandervalk B.P."/>
            <person name="Mohamadi H."/>
            <person name="Chu J."/>
            <person name="Raymond A."/>
            <person name="Pleasance S."/>
            <person name="Coope R."/>
            <person name="Wildung M.R."/>
            <person name="Ritland C.E."/>
            <person name="Bousquet J."/>
            <person name="Jones S.J."/>
            <person name="Bohlmann J."/>
            <person name="Birol I."/>
        </authorList>
    </citation>
    <scope>NUCLEOTIDE SEQUENCE [LARGE SCALE GENOMIC DNA]</scope>
    <source>
        <tissue evidence="1">Flushing bud</tissue>
    </source>
</reference>
<evidence type="ECO:0000313" key="1">
    <source>
        <dbReference type="EMBL" id="KUM49384.1"/>
    </source>
</evidence>
<sequence>MSRQRLSIPIYSSTTQPDLLYQSSPSNLIYGRRAGSWFVGWSLFGR</sequence>
<protein>
    <submittedName>
        <fullName evidence="1">Uncharacterized protein</fullName>
    </submittedName>
</protein>
<dbReference type="AlphaFoldDB" id="A0A101M1L5"/>
<keyword evidence="1" id="KW-0496">Mitochondrion</keyword>
<comment type="caution">
    <text evidence="1">The sequence shown here is derived from an EMBL/GenBank/DDBJ whole genome shotgun (WGS) entry which is preliminary data.</text>
</comment>
<gene>
    <name evidence="1" type="ORF">ABT39_MTgene3933</name>
</gene>
<organism evidence="1">
    <name type="scientific">Picea glauca</name>
    <name type="common">White spruce</name>
    <name type="synonym">Pinus glauca</name>
    <dbReference type="NCBI Taxonomy" id="3330"/>
    <lineage>
        <taxon>Eukaryota</taxon>
        <taxon>Viridiplantae</taxon>
        <taxon>Streptophyta</taxon>
        <taxon>Embryophyta</taxon>
        <taxon>Tracheophyta</taxon>
        <taxon>Spermatophyta</taxon>
        <taxon>Pinopsida</taxon>
        <taxon>Pinidae</taxon>
        <taxon>Conifers I</taxon>
        <taxon>Pinales</taxon>
        <taxon>Pinaceae</taxon>
        <taxon>Picea</taxon>
    </lineage>
</organism>
<name>A0A101M1L5_PICGL</name>
<geneLocation type="mitochondrion" evidence="1"/>
<dbReference type="EMBL" id="LKAM01000003">
    <property type="protein sequence ID" value="KUM49384.1"/>
    <property type="molecule type" value="Genomic_DNA"/>
</dbReference>
<proteinExistence type="predicted"/>